<comment type="caution">
    <text evidence="1">The sequence shown here is derived from an EMBL/GenBank/DDBJ whole genome shotgun (WGS) entry which is preliminary data.</text>
</comment>
<name>A0A401ULM9_9CLOT</name>
<dbReference type="RefSeq" id="WP_125001071.1">
    <property type="nucleotide sequence ID" value="NZ_BHYK01000010.1"/>
</dbReference>
<dbReference type="OrthoDB" id="2087103at2"/>
<keyword evidence="2" id="KW-1185">Reference proteome</keyword>
<evidence type="ECO:0000313" key="1">
    <source>
        <dbReference type="EMBL" id="GCD10436.1"/>
    </source>
</evidence>
<dbReference type="AlphaFoldDB" id="A0A401ULM9"/>
<dbReference type="EMBL" id="BHYK01000010">
    <property type="protein sequence ID" value="GCD10436.1"/>
    <property type="molecule type" value="Genomic_DNA"/>
</dbReference>
<proteinExistence type="predicted"/>
<reference evidence="1 2" key="1">
    <citation type="submission" date="2018-11" db="EMBL/GenBank/DDBJ databases">
        <title>Genome sequencing and assembly of Clostridium tagluense strain A121.</title>
        <authorList>
            <person name="Murakami T."/>
            <person name="Segawa T."/>
            <person name="Shcherbakova V.A."/>
            <person name="Mori H."/>
            <person name="Yoshimura Y."/>
        </authorList>
    </citation>
    <scope>NUCLEOTIDE SEQUENCE [LARGE SCALE GENOMIC DNA]</scope>
    <source>
        <strain evidence="1 2">A121</strain>
    </source>
</reference>
<protein>
    <submittedName>
        <fullName evidence="1">Uncharacterized protein</fullName>
    </submittedName>
</protein>
<accession>A0A401ULM9</accession>
<gene>
    <name evidence="1" type="ORF">Ctaglu_20590</name>
</gene>
<dbReference type="Proteomes" id="UP000287872">
    <property type="component" value="Unassembled WGS sequence"/>
</dbReference>
<sequence length="187" mass="21352">MAKTDESIIEETVPTTETTVVEKKVAVKKVKKTVKEALIKPDNTELINCTSSVLGQLVYVSKKTGVTVIWDNLGDEEFLEFGELITMKSSQSRFLSEPWIMVDDERAIEYLGLKNLYSKLANFDELEDFFGLPLDEMQSKLAQFPTGIRKLFGEKAREMIEAETLFDTRVINLLEKELHIELKPIED</sequence>
<organism evidence="1 2">
    <name type="scientific">Clostridium tagluense</name>
    <dbReference type="NCBI Taxonomy" id="360422"/>
    <lineage>
        <taxon>Bacteria</taxon>
        <taxon>Bacillati</taxon>
        <taxon>Bacillota</taxon>
        <taxon>Clostridia</taxon>
        <taxon>Eubacteriales</taxon>
        <taxon>Clostridiaceae</taxon>
        <taxon>Clostridium</taxon>
    </lineage>
</organism>
<evidence type="ECO:0000313" key="2">
    <source>
        <dbReference type="Proteomes" id="UP000287872"/>
    </source>
</evidence>